<dbReference type="HOGENOM" id="CLU_037457_1_1_1"/>
<evidence type="ECO:0000256" key="1">
    <source>
        <dbReference type="SAM" id="Phobius"/>
    </source>
</evidence>
<proteinExistence type="predicted"/>
<dbReference type="EMBL" id="AZHE01000015">
    <property type="protein sequence ID" value="KHN96351.1"/>
    <property type="molecule type" value="Genomic_DNA"/>
</dbReference>
<dbReference type="RefSeq" id="XP_040677417.1">
    <property type="nucleotide sequence ID" value="XM_040824438.1"/>
</dbReference>
<protein>
    <submittedName>
        <fullName evidence="2">Uncharacterized protein</fullName>
    </submittedName>
</protein>
<reference evidence="2 3" key="1">
    <citation type="journal article" date="2014" name="Proc. Natl. Acad. Sci. U.S.A.">
        <title>Trajectory and genomic determinants of fungal-pathogen speciation and host adaptation.</title>
        <authorList>
            <person name="Hu X."/>
            <person name="Xiao G."/>
            <person name="Zheng P."/>
            <person name="Shang Y."/>
            <person name="Su Y."/>
            <person name="Zhang X."/>
            <person name="Liu X."/>
            <person name="Zhan S."/>
            <person name="St Leger R.J."/>
            <person name="Wang C."/>
        </authorList>
    </citation>
    <scope>NUCLEOTIDE SEQUENCE [LARGE SCALE GENOMIC DNA]</scope>
    <source>
        <strain evidence="2 3">ARSEF 1941</strain>
    </source>
</reference>
<sequence>MHFIKRNPDNKSHRTSFATYPRYVRMLLRLDQVPFLHNAFAAFFVWLLLAGFLFFPGTFTSIRKSIENKNTNTIGDQATELFVKSVKNIPLLVIAAMACAISVVGMVFLAWKHRDNYVWLQNKLVIPGVANCLAGLISTLVGVYSQQKGVWSPTAKITAIVEGSCLGIAAGLFLIVERLLRRVREENTTHYKNSSLR</sequence>
<keyword evidence="3" id="KW-1185">Reference proteome</keyword>
<gene>
    <name evidence="2" type="ORF">MAM_05640</name>
</gene>
<evidence type="ECO:0000313" key="3">
    <source>
        <dbReference type="Proteomes" id="UP000030816"/>
    </source>
</evidence>
<dbReference type="AlphaFoldDB" id="A0A0B2WJY1"/>
<organism evidence="2 3">
    <name type="scientific">Metarhizium album (strain ARSEF 1941)</name>
    <dbReference type="NCBI Taxonomy" id="1081103"/>
    <lineage>
        <taxon>Eukaryota</taxon>
        <taxon>Fungi</taxon>
        <taxon>Dikarya</taxon>
        <taxon>Ascomycota</taxon>
        <taxon>Pezizomycotina</taxon>
        <taxon>Sordariomycetes</taxon>
        <taxon>Hypocreomycetidae</taxon>
        <taxon>Hypocreales</taxon>
        <taxon>Clavicipitaceae</taxon>
        <taxon>Metarhizium</taxon>
    </lineage>
</organism>
<accession>A0A0B2WJY1</accession>
<keyword evidence="1" id="KW-0472">Membrane</keyword>
<dbReference type="GeneID" id="63740095"/>
<keyword evidence="1" id="KW-0812">Transmembrane</keyword>
<dbReference type="OrthoDB" id="3254104at2759"/>
<comment type="caution">
    <text evidence="2">The sequence shown here is derived from an EMBL/GenBank/DDBJ whole genome shotgun (WGS) entry which is preliminary data.</text>
</comment>
<keyword evidence="1" id="KW-1133">Transmembrane helix</keyword>
<feature type="transmembrane region" description="Helical" evidence="1">
    <location>
        <begin position="35"/>
        <end position="55"/>
    </location>
</feature>
<dbReference type="Proteomes" id="UP000030816">
    <property type="component" value="Unassembled WGS sequence"/>
</dbReference>
<feature type="transmembrane region" description="Helical" evidence="1">
    <location>
        <begin position="124"/>
        <end position="145"/>
    </location>
</feature>
<feature type="transmembrane region" description="Helical" evidence="1">
    <location>
        <begin position="157"/>
        <end position="176"/>
    </location>
</feature>
<feature type="transmembrane region" description="Helical" evidence="1">
    <location>
        <begin position="89"/>
        <end position="112"/>
    </location>
</feature>
<name>A0A0B2WJY1_METAS</name>
<evidence type="ECO:0000313" key="2">
    <source>
        <dbReference type="EMBL" id="KHN96351.1"/>
    </source>
</evidence>